<feature type="domain" description="PAC" evidence="9">
    <location>
        <begin position="742"/>
        <end position="794"/>
    </location>
</feature>
<dbReference type="PANTHER" id="PTHR43304">
    <property type="entry name" value="PHYTOCHROME-LIKE PROTEIN CPH1"/>
    <property type="match status" value="1"/>
</dbReference>
<feature type="transmembrane region" description="Helical" evidence="6">
    <location>
        <begin position="84"/>
        <end position="107"/>
    </location>
</feature>
<dbReference type="InterPro" id="IPR035965">
    <property type="entry name" value="PAS-like_dom_sf"/>
</dbReference>
<dbReference type="CDD" id="cd00130">
    <property type="entry name" value="PAS"/>
    <property type="match status" value="5"/>
</dbReference>
<accession>A0A9E4TRS1</accession>
<dbReference type="InterPro" id="IPR013656">
    <property type="entry name" value="PAS_4"/>
</dbReference>
<dbReference type="SMART" id="SM00091">
    <property type="entry name" value="PAS"/>
    <property type="match status" value="6"/>
</dbReference>
<feature type="domain" description="Histidine kinase" evidence="7">
    <location>
        <begin position="1370"/>
        <end position="1585"/>
    </location>
</feature>
<keyword evidence="6" id="KW-0812">Transmembrane</keyword>
<feature type="domain" description="PAC" evidence="9">
    <location>
        <begin position="613"/>
        <end position="665"/>
    </location>
</feature>
<sequence>MNRRPTQHALTIVFIYAVVSAVWILWSDWLIEQITDSQSQMALASTLKGWLFIVLTSILLYWLIQRLQHDNINQRQPVEGIRSLWLPTLLLALVVVPLTLILVYSAIQDKKSSEISLLQAISDLKVELVDDWLQERWQHSNFVRYNQAIPIAFTSWRQNNDQAAFDRLIEQLEAITNIGHFEGINLLDDTGTLLWQSKGLNSQIDSKRISLILDLAKSGNVEKFGPYRDSHGLAYLDFIVPYQDEHQVTEFILVLHMGLTDTLLSTVSEWPLPSNSGEVVMFRRDGTELEFLNNLRHASNASMQLRWPLADRELLAAQLARGDLGMAHVIEGKDYRHESVFGVGRNIPATDWFLLAKMDWSEVYNEALHDAIWMGLSGFMALFIGVFGIYLLRQRQQLAVANAIRQAQSERIQALNLLSTIADSSTDAVFAKDLQGRYLLFNRQAELFSGKTKDQVLGQDDRLLFPPDQAEIIMANDRMRVEQDEVTTLHEHLDTDLGRITFLATKGPLKDENGEIIGVFGVSRDITAMHTMEEELRKKESRLRTLFQTLPDLIWLKDPDGVYLSCNQTFERFFGAIESEIQGKTDYDFVDRELADFFRANDQIAVEAGESVSNKEWITFADDGHKALLLTTKTPVYADSGGLVGVLGIGRDITSLHKTEEALRESMEHFRLFYENAPIAYESLDENGTILDVNPAWLELLGFNTDDRDQVIGRHISEFIVAEQHPLLEQRFVGFLADGKVMGKEYDFIHRDGHIVTVSVDGRTGHDAQGAFKQTHCVLHDITARKQYERYMETQARRASALLELPEIAQNFDDPEFMQHGLALTEELTDSRISFIHFVNQDQESIELVTWSKRTQEEYCQALHDKHYPIKDAGIWADSFRQRKPVVFNDYQGASEKHGLPDGHAILTRLISLPVIENDRVVLLAGVGNKKDNYTELDVETIQLIANEIWHIVQRRRSLKALAASEARYRELVDNMSDGVAVYEAVDDGNDFIFREYNKSGERIGRNSRADVIGQRVTEVFPGIDTLGLLAVFRRVWQSGEAEYFPIDSYRDERLQLWVENYVYRLPGGEIVAIFNDVTDRKLAENALLESEEKYRLLVENQTDLVVKVDPEGRFDFVSPSYCKMFGTSEEELLGNKFMPLVHKDDQAKTLEAMQQLYHTPYTAYHEQRAMTSSGWRWLGWMDTAVLDKDGNVTAIIGVGRDITERIEAMKALRESEERYRAVVEDTPVLICSFLPDGKITFANQAYCDYFEKSADALIGSKFTDLVPAQDRETVMSHIKALTPTTPTQSHEHQVITKSGETRWQRWTNRALFTPQGEILSYQSIGQDITERKQAEIKVSRLNNELEARVIERTGELESAVKELESFVYSVSHDLRAPLRAVTGFAHILVNRHADSLNDEGRHYLENVLQAGSHMGDLIDDLLQYSRTGRGTLQMRPIELAPIIDGLQVTFSERIDNCDAKLIIEKPLATPLGDATLIGQQFSNLIDNALIYHKPDIAPVIRIASKRDDNRVFITIEDNGIGIAPEYHQKIFQVFQRLHSQDEYPGTGVGLAIVAKAARMMSGEVRVESSIGLGSKFTIVLPIAEVH</sequence>
<dbReference type="Pfam" id="PF00512">
    <property type="entry name" value="HisKA"/>
    <property type="match status" value="1"/>
</dbReference>
<dbReference type="PANTHER" id="PTHR43304:SF1">
    <property type="entry name" value="PAC DOMAIN-CONTAINING PROTEIN"/>
    <property type="match status" value="1"/>
</dbReference>
<dbReference type="PROSITE" id="PS50112">
    <property type="entry name" value="PAS"/>
    <property type="match status" value="5"/>
</dbReference>
<evidence type="ECO:0000256" key="4">
    <source>
        <dbReference type="ARBA" id="ARBA00022679"/>
    </source>
</evidence>
<keyword evidence="6" id="KW-1133">Transmembrane helix</keyword>
<gene>
    <name evidence="10" type="ORF">JAY77_04815</name>
</gene>
<dbReference type="FunFam" id="1.10.287.130:FF:000070">
    <property type="entry name" value="Histidine kinase sensor protein"/>
    <property type="match status" value="1"/>
</dbReference>
<dbReference type="Gene3D" id="3.30.450.40">
    <property type="match status" value="1"/>
</dbReference>
<comment type="catalytic activity">
    <reaction evidence="1">
        <text>ATP + protein L-histidine = ADP + protein N-phospho-L-histidine.</text>
        <dbReference type="EC" id="2.7.13.3"/>
    </reaction>
</comment>
<dbReference type="Proteomes" id="UP000886674">
    <property type="component" value="Unassembled WGS sequence"/>
</dbReference>
<dbReference type="InterPro" id="IPR005467">
    <property type="entry name" value="His_kinase_dom"/>
</dbReference>
<feature type="domain" description="PAS" evidence="8">
    <location>
        <begin position="1216"/>
        <end position="1286"/>
    </location>
</feature>
<dbReference type="InterPro" id="IPR000014">
    <property type="entry name" value="PAS"/>
</dbReference>
<feature type="domain" description="PAS" evidence="8">
    <location>
        <begin position="414"/>
        <end position="484"/>
    </location>
</feature>
<feature type="domain" description="PAS" evidence="8">
    <location>
        <begin position="1091"/>
        <end position="1161"/>
    </location>
</feature>
<keyword evidence="6" id="KW-0472">Membrane</keyword>
<dbReference type="InterPro" id="IPR036890">
    <property type="entry name" value="HATPase_C_sf"/>
</dbReference>
<dbReference type="SUPFAM" id="SSF55874">
    <property type="entry name" value="ATPase domain of HSP90 chaperone/DNA topoisomerase II/histidine kinase"/>
    <property type="match status" value="1"/>
</dbReference>
<feature type="domain" description="PAC" evidence="9">
    <location>
        <begin position="1289"/>
        <end position="1341"/>
    </location>
</feature>
<reference evidence="10" key="1">
    <citation type="journal article" date="2021" name="Proc. Natl. Acad. Sci. U.S.A.">
        <title>Global biogeography of chemosynthetic symbionts reveals both localized and globally distributed symbiont groups. .</title>
        <authorList>
            <person name="Osvatic J.T."/>
            <person name="Wilkins L.G.E."/>
            <person name="Leibrecht L."/>
            <person name="Leray M."/>
            <person name="Zauner S."/>
            <person name="Polzin J."/>
            <person name="Camacho Y."/>
            <person name="Gros O."/>
            <person name="van Gils J.A."/>
            <person name="Eisen J.A."/>
            <person name="Petersen J.M."/>
            <person name="Yuen B."/>
        </authorList>
    </citation>
    <scope>NUCLEOTIDE SEQUENCE</scope>
    <source>
        <strain evidence="10">MAGclacostrist055</strain>
    </source>
</reference>
<dbReference type="Gene3D" id="3.30.450.20">
    <property type="entry name" value="PAS domain"/>
    <property type="match status" value="6"/>
</dbReference>
<evidence type="ECO:0000313" key="10">
    <source>
        <dbReference type="EMBL" id="MCG7977455.1"/>
    </source>
</evidence>
<dbReference type="InterPro" id="IPR036097">
    <property type="entry name" value="HisK_dim/P_sf"/>
</dbReference>
<evidence type="ECO:0000256" key="1">
    <source>
        <dbReference type="ARBA" id="ARBA00000085"/>
    </source>
</evidence>
<organism evidence="10 11">
    <name type="scientific">Candidatus Thiodiazotropha taylori</name>
    <dbReference type="NCBI Taxonomy" id="2792791"/>
    <lineage>
        <taxon>Bacteria</taxon>
        <taxon>Pseudomonadati</taxon>
        <taxon>Pseudomonadota</taxon>
        <taxon>Gammaproteobacteria</taxon>
        <taxon>Chromatiales</taxon>
        <taxon>Sedimenticolaceae</taxon>
        <taxon>Candidatus Thiodiazotropha</taxon>
    </lineage>
</organism>
<dbReference type="GO" id="GO:0000155">
    <property type="term" value="F:phosphorelay sensor kinase activity"/>
    <property type="evidence" value="ECO:0007669"/>
    <property type="project" value="InterPro"/>
</dbReference>
<name>A0A9E4TRS1_9GAMM</name>
<evidence type="ECO:0000256" key="5">
    <source>
        <dbReference type="ARBA" id="ARBA00022777"/>
    </source>
</evidence>
<feature type="domain" description="PAS" evidence="8">
    <location>
        <begin position="666"/>
        <end position="707"/>
    </location>
</feature>
<dbReference type="InterPro" id="IPR029016">
    <property type="entry name" value="GAF-like_dom_sf"/>
</dbReference>
<dbReference type="PROSITE" id="PS50113">
    <property type="entry name" value="PAC"/>
    <property type="match status" value="5"/>
</dbReference>
<feature type="transmembrane region" description="Helical" evidence="6">
    <location>
        <begin position="47"/>
        <end position="64"/>
    </location>
</feature>
<dbReference type="SMART" id="SM00387">
    <property type="entry name" value="HATPase_c"/>
    <property type="match status" value="1"/>
</dbReference>
<dbReference type="Pfam" id="PF13185">
    <property type="entry name" value="GAF_2"/>
    <property type="match status" value="1"/>
</dbReference>
<dbReference type="Pfam" id="PF13426">
    <property type="entry name" value="PAS_9"/>
    <property type="match status" value="1"/>
</dbReference>
<dbReference type="InterPro" id="IPR052162">
    <property type="entry name" value="Sensor_kinase/Photoreceptor"/>
</dbReference>
<dbReference type="InterPro" id="IPR004358">
    <property type="entry name" value="Sig_transdc_His_kin-like_C"/>
</dbReference>
<comment type="caution">
    <text evidence="10">The sequence shown here is derived from an EMBL/GenBank/DDBJ whole genome shotgun (WGS) entry which is preliminary data.</text>
</comment>
<dbReference type="Pfam" id="PF02518">
    <property type="entry name" value="HATPase_c"/>
    <property type="match status" value="1"/>
</dbReference>
<dbReference type="InterPro" id="IPR003018">
    <property type="entry name" value="GAF"/>
</dbReference>
<dbReference type="EC" id="2.7.13.3" evidence="2"/>
<evidence type="ECO:0000256" key="3">
    <source>
        <dbReference type="ARBA" id="ARBA00022553"/>
    </source>
</evidence>
<dbReference type="InterPro" id="IPR001610">
    <property type="entry name" value="PAC"/>
</dbReference>
<dbReference type="Gene3D" id="3.30.565.10">
    <property type="entry name" value="Histidine kinase-like ATPase, C-terminal domain"/>
    <property type="match status" value="1"/>
</dbReference>
<dbReference type="SUPFAM" id="SSF55785">
    <property type="entry name" value="PYP-like sensor domain (PAS domain)"/>
    <property type="match status" value="6"/>
</dbReference>
<evidence type="ECO:0000256" key="6">
    <source>
        <dbReference type="SAM" id="Phobius"/>
    </source>
</evidence>
<proteinExistence type="predicted"/>
<dbReference type="SMART" id="SM00086">
    <property type="entry name" value="PAC"/>
    <property type="match status" value="5"/>
</dbReference>
<dbReference type="InterPro" id="IPR000700">
    <property type="entry name" value="PAS-assoc_C"/>
</dbReference>
<dbReference type="PROSITE" id="PS50109">
    <property type="entry name" value="HIS_KIN"/>
    <property type="match status" value="1"/>
</dbReference>
<dbReference type="SUPFAM" id="SSF47384">
    <property type="entry name" value="Homodimeric domain of signal transducing histidine kinase"/>
    <property type="match status" value="1"/>
</dbReference>
<feature type="transmembrane region" description="Helical" evidence="6">
    <location>
        <begin position="6"/>
        <end position="26"/>
    </location>
</feature>
<evidence type="ECO:0000256" key="2">
    <source>
        <dbReference type="ARBA" id="ARBA00012438"/>
    </source>
</evidence>
<keyword evidence="5" id="KW-0418">Kinase</keyword>
<keyword evidence="4" id="KW-0808">Transferase</keyword>
<dbReference type="InterPro" id="IPR003661">
    <property type="entry name" value="HisK_dim/P_dom"/>
</dbReference>
<evidence type="ECO:0000313" key="11">
    <source>
        <dbReference type="Proteomes" id="UP000886674"/>
    </source>
</evidence>
<feature type="domain" description="PAS" evidence="8">
    <location>
        <begin position="539"/>
        <end position="609"/>
    </location>
</feature>
<feature type="domain" description="PAC" evidence="9">
    <location>
        <begin position="482"/>
        <end position="538"/>
    </location>
</feature>
<dbReference type="EMBL" id="JAEPCR010000015">
    <property type="protein sequence ID" value="MCG7977455.1"/>
    <property type="molecule type" value="Genomic_DNA"/>
</dbReference>
<dbReference type="Pfam" id="PF08448">
    <property type="entry name" value="PAS_4"/>
    <property type="match status" value="5"/>
</dbReference>
<dbReference type="SMART" id="SM00388">
    <property type="entry name" value="HisKA"/>
    <property type="match status" value="1"/>
</dbReference>
<dbReference type="NCBIfam" id="TIGR00229">
    <property type="entry name" value="sensory_box"/>
    <property type="match status" value="5"/>
</dbReference>
<evidence type="ECO:0000259" key="8">
    <source>
        <dbReference type="PROSITE" id="PS50112"/>
    </source>
</evidence>
<dbReference type="CDD" id="cd00082">
    <property type="entry name" value="HisKA"/>
    <property type="match status" value="1"/>
</dbReference>
<dbReference type="Gene3D" id="1.10.287.130">
    <property type="match status" value="1"/>
</dbReference>
<evidence type="ECO:0000259" key="9">
    <source>
        <dbReference type="PROSITE" id="PS50113"/>
    </source>
</evidence>
<evidence type="ECO:0000259" key="7">
    <source>
        <dbReference type="PROSITE" id="PS50109"/>
    </source>
</evidence>
<dbReference type="PRINTS" id="PR00344">
    <property type="entry name" value="BCTRLSENSOR"/>
</dbReference>
<dbReference type="InterPro" id="IPR003594">
    <property type="entry name" value="HATPase_dom"/>
</dbReference>
<dbReference type="SUPFAM" id="SSF55781">
    <property type="entry name" value="GAF domain-like"/>
    <property type="match status" value="1"/>
</dbReference>
<feature type="domain" description="PAC" evidence="9">
    <location>
        <begin position="1158"/>
        <end position="1215"/>
    </location>
</feature>
<protein>
    <recommendedName>
        <fullName evidence="2">histidine kinase</fullName>
        <ecNumber evidence="2">2.7.13.3</ecNumber>
    </recommendedName>
</protein>
<keyword evidence="3" id="KW-0597">Phosphoprotein</keyword>